<dbReference type="PANTHER" id="PTHR34849:SF3">
    <property type="entry name" value="SSR2962 PROTEIN"/>
    <property type="match status" value="1"/>
</dbReference>
<dbReference type="SUPFAM" id="SSF46689">
    <property type="entry name" value="Homeodomain-like"/>
    <property type="match status" value="1"/>
</dbReference>
<dbReference type="InterPro" id="IPR009057">
    <property type="entry name" value="Homeodomain-like_sf"/>
</dbReference>
<accession>A0A1F7S081</accession>
<evidence type="ECO:0000313" key="1">
    <source>
        <dbReference type="EMBL" id="OGL46708.1"/>
    </source>
</evidence>
<comment type="caution">
    <text evidence="1">The sequence shown here is derived from an EMBL/GenBank/DDBJ whole genome shotgun (WGS) entry which is preliminary data.</text>
</comment>
<dbReference type="Proteomes" id="UP000179266">
    <property type="component" value="Unassembled WGS sequence"/>
</dbReference>
<dbReference type="EMBL" id="MGDD01000117">
    <property type="protein sequence ID" value="OGL46708.1"/>
    <property type="molecule type" value="Genomic_DNA"/>
</dbReference>
<reference evidence="1 2" key="1">
    <citation type="journal article" date="2016" name="Nat. Commun.">
        <title>Thousands of microbial genomes shed light on interconnected biogeochemical processes in an aquifer system.</title>
        <authorList>
            <person name="Anantharaman K."/>
            <person name="Brown C.T."/>
            <person name="Hug L.A."/>
            <person name="Sharon I."/>
            <person name="Castelle C.J."/>
            <person name="Probst A.J."/>
            <person name="Thomas B.C."/>
            <person name="Singh A."/>
            <person name="Wilkins M.J."/>
            <person name="Karaoz U."/>
            <person name="Brodie E.L."/>
            <person name="Williams K.H."/>
            <person name="Hubbard S.S."/>
            <person name="Banfield J.F."/>
        </authorList>
    </citation>
    <scope>NUCLEOTIDE SEQUENCE [LARGE SCALE GENOMIC DNA]</scope>
</reference>
<evidence type="ECO:0000313" key="2">
    <source>
        <dbReference type="Proteomes" id="UP000179266"/>
    </source>
</evidence>
<proteinExistence type="predicted"/>
<dbReference type="AlphaFoldDB" id="A0A1F7S081"/>
<dbReference type="Pfam" id="PF04255">
    <property type="entry name" value="DUF433"/>
    <property type="match status" value="1"/>
</dbReference>
<organism evidence="1 2">
    <name type="scientific">Candidatus Schekmanbacteria bacterium RBG_13_48_7</name>
    <dbReference type="NCBI Taxonomy" id="1817878"/>
    <lineage>
        <taxon>Bacteria</taxon>
        <taxon>Candidatus Schekmaniibacteriota</taxon>
    </lineage>
</organism>
<dbReference type="InterPro" id="IPR036388">
    <property type="entry name" value="WH-like_DNA-bd_sf"/>
</dbReference>
<sequence>MNNRIISDPHICGGDPFIKGTRIPVNIILSHLAAGENFDMIIKNFPRITVEDIKACLEYSSFLASEKEMIVS</sequence>
<dbReference type="Gene3D" id="1.10.10.10">
    <property type="entry name" value="Winged helix-like DNA-binding domain superfamily/Winged helix DNA-binding domain"/>
    <property type="match status" value="1"/>
</dbReference>
<protein>
    <recommendedName>
        <fullName evidence="3">Antitoxin</fullName>
    </recommendedName>
</protein>
<dbReference type="PANTHER" id="PTHR34849">
    <property type="entry name" value="SSL5025 PROTEIN"/>
    <property type="match status" value="1"/>
</dbReference>
<name>A0A1F7S081_9BACT</name>
<dbReference type="InterPro" id="IPR007367">
    <property type="entry name" value="DUF433"/>
</dbReference>
<gene>
    <name evidence="1" type="ORF">A2161_22390</name>
</gene>
<evidence type="ECO:0008006" key="3">
    <source>
        <dbReference type="Google" id="ProtNLM"/>
    </source>
</evidence>